<proteinExistence type="predicted"/>
<keyword evidence="2" id="KW-1185">Reference proteome</keyword>
<gene>
    <name evidence="1" type="ORF">A6302_03230</name>
</gene>
<evidence type="ECO:0000313" key="1">
    <source>
        <dbReference type="EMBL" id="ODN69463.1"/>
    </source>
</evidence>
<accession>A0A1E3GZI6</accession>
<comment type="caution">
    <text evidence="1">The sequence shown here is derived from an EMBL/GenBank/DDBJ whole genome shotgun (WGS) entry which is preliminary data.</text>
</comment>
<sequence>MAAVEFRNVDIVFGDRQKAALAMIDEGKTRNEILEKTGSVLAPRACRSRSSAARSAC</sequence>
<protein>
    <submittedName>
        <fullName evidence="1">Uncharacterized protein</fullName>
    </submittedName>
</protein>
<evidence type="ECO:0000313" key="2">
    <source>
        <dbReference type="Proteomes" id="UP000094622"/>
    </source>
</evidence>
<name>A0A1E3GZI6_9HYPH</name>
<dbReference type="AlphaFoldDB" id="A0A1E3GZI6"/>
<dbReference type="Proteomes" id="UP000094622">
    <property type="component" value="Unassembled WGS sequence"/>
</dbReference>
<dbReference type="EMBL" id="MCRJ01000089">
    <property type="protein sequence ID" value="ODN69463.1"/>
    <property type="molecule type" value="Genomic_DNA"/>
</dbReference>
<organism evidence="1 2">
    <name type="scientific">Methylobrevis pamukkalensis</name>
    <dbReference type="NCBI Taxonomy" id="1439726"/>
    <lineage>
        <taxon>Bacteria</taxon>
        <taxon>Pseudomonadati</taxon>
        <taxon>Pseudomonadota</taxon>
        <taxon>Alphaproteobacteria</taxon>
        <taxon>Hyphomicrobiales</taxon>
        <taxon>Pleomorphomonadaceae</taxon>
        <taxon>Methylobrevis</taxon>
    </lineage>
</organism>
<reference evidence="1 2" key="1">
    <citation type="submission" date="2016-07" db="EMBL/GenBank/DDBJ databases">
        <title>Draft Genome Sequence of Methylobrevis pamukkalensis PK2.</title>
        <authorList>
            <person name="Vasilenko O.V."/>
            <person name="Doronina N.V."/>
            <person name="Shmareva M.N."/>
            <person name="Tarlachkov S.V."/>
            <person name="Mustakhimov I."/>
            <person name="Trotsenko Y.A."/>
        </authorList>
    </citation>
    <scope>NUCLEOTIDE SEQUENCE [LARGE SCALE GENOMIC DNA]</scope>
    <source>
        <strain evidence="1 2">PK2</strain>
    </source>
</reference>